<dbReference type="EC" id="2.7.13.3" evidence="2"/>
<comment type="catalytic activity">
    <reaction evidence="1">
        <text>ATP + protein L-histidine = ADP + protein N-phospho-L-histidine.</text>
        <dbReference type="EC" id="2.7.13.3"/>
    </reaction>
</comment>
<dbReference type="InterPro" id="IPR001789">
    <property type="entry name" value="Sig_transdc_resp-reg_receiver"/>
</dbReference>
<reference evidence="9 10" key="1">
    <citation type="submission" date="2020-02" db="EMBL/GenBank/DDBJ databases">
        <authorList>
            <person name="Zheng R.K."/>
            <person name="Sun C.M."/>
        </authorList>
    </citation>
    <scope>NUCLEOTIDE SEQUENCE [LARGE SCALE GENOMIC DNA]</scope>
    <source>
        <strain evidence="10">rifampicinis</strain>
    </source>
</reference>
<dbReference type="Pfam" id="PF00512">
    <property type="entry name" value="HisKA"/>
    <property type="match status" value="1"/>
</dbReference>
<evidence type="ECO:0000256" key="3">
    <source>
        <dbReference type="ARBA" id="ARBA00022553"/>
    </source>
</evidence>
<dbReference type="InterPro" id="IPR003594">
    <property type="entry name" value="HATPase_dom"/>
</dbReference>
<evidence type="ECO:0000256" key="2">
    <source>
        <dbReference type="ARBA" id="ARBA00012438"/>
    </source>
</evidence>
<evidence type="ECO:0000256" key="4">
    <source>
        <dbReference type="ARBA" id="ARBA00022777"/>
    </source>
</evidence>
<evidence type="ECO:0000313" key="10">
    <source>
        <dbReference type="Proteomes" id="UP000594468"/>
    </source>
</evidence>
<gene>
    <name evidence="9" type="ORF">G4Y79_17200</name>
</gene>
<dbReference type="InterPro" id="IPR036097">
    <property type="entry name" value="HisK_dim/P_sf"/>
</dbReference>
<dbReference type="CDD" id="cd00082">
    <property type="entry name" value="HisKA"/>
    <property type="match status" value="1"/>
</dbReference>
<protein>
    <recommendedName>
        <fullName evidence="2">histidine kinase</fullName>
        <ecNumber evidence="2">2.7.13.3</ecNumber>
    </recommendedName>
</protein>
<dbReference type="PANTHER" id="PTHR43547">
    <property type="entry name" value="TWO-COMPONENT HISTIDINE KINASE"/>
    <property type="match status" value="1"/>
</dbReference>
<proteinExistence type="predicted"/>
<dbReference type="EMBL" id="CP062983">
    <property type="protein sequence ID" value="QPC81423.1"/>
    <property type="molecule type" value="Genomic_DNA"/>
</dbReference>
<dbReference type="AlphaFoldDB" id="A0A7S8E6S6"/>
<dbReference type="PANTHER" id="PTHR43547:SF2">
    <property type="entry name" value="HYBRID SIGNAL TRANSDUCTION HISTIDINE KINASE C"/>
    <property type="match status" value="1"/>
</dbReference>
<accession>A0A7S8E6S6</accession>
<dbReference type="CDD" id="cd00075">
    <property type="entry name" value="HATPase"/>
    <property type="match status" value="1"/>
</dbReference>
<dbReference type="InterPro" id="IPR036890">
    <property type="entry name" value="HATPase_C_sf"/>
</dbReference>
<dbReference type="Pfam" id="PF00072">
    <property type="entry name" value="Response_reg"/>
    <property type="match status" value="1"/>
</dbReference>
<dbReference type="PROSITE" id="PS50110">
    <property type="entry name" value="RESPONSE_REGULATORY"/>
    <property type="match status" value="1"/>
</dbReference>
<dbReference type="SUPFAM" id="SSF52172">
    <property type="entry name" value="CheY-like"/>
    <property type="match status" value="1"/>
</dbReference>
<organism evidence="9 10">
    <name type="scientific">Phototrophicus methaneseepsis</name>
    <dbReference type="NCBI Taxonomy" id="2710758"/>
    <lineage>
        <taxon>Bacteria</taxon>
        <taxon>Bacillati</taxon>
        <taxon>Chloroflexota</taxon>
        <taxon>Candidatus Thermofontia</taxon>
        <taxon>Phototrophicales</taxon>
        <taxon>Phototrophicaceae</taxon>
        <taxon>Phototrophicus</taxon>
    </lineage>
</organism>
<feature type="domain" description="Response regulatory" evidence="8">
    <location>
        <begin position="9"/>
        <end position="123"/>
    </location>
</feature>
<dbReference type="KEGG" id="pmet:G4Y79_17200"/>
<dbReference type="SUPFAM" id="SSF55874">
    <property type="entry name" value="ATPase domain of HSP90 chaperone/DNA topoisomerase II/histidine kinase"/>
    <property type="match status" value="1"/>
</dbReference>
<dbReference type="InterPro" id="IPR005467">
    <property type="entry name" value="His_kinase_dom"/>
</dbReference>
<keyword evidence="4 9" id="KW-0808">Transferase</keyword>
<dbReference type="Gene3D" id="1.10.287.130">
    <property type="match status" value="1"/>
</dbReference>
<dbReference type="SUPFAM" id="SSF47384">
    <property type="entry name" value="Homodimeric domain of signal transducing histidine kinase"/>
    <property type="match status" value="1"/>
</dbReference>
<dbReference type="CDD" id="cd00156">
    <property type="entry name" value="REC"/>
    <property type="match status" value="1"/>
</dbReference>
<dbReference type="Gene3D" id="3.40.50.2300">
    <property type="match status" value="1"/>
</dbReference>
<keyword evidence="3 6" id="KW-0597">Phosphoprotein</keyword>
<dbReference type="InterPro" id="IPR011006">
    <property type="entry name" value="CheY-like_superfamily"/>
</dbReference>
<keyword evidence="10" id="KW-1185">Reference proteome</keyword>
<evidence type="ECO:0000259" key="7">
    <source>
        <dbReference type="PROSITE" id="PS50109"/>
    </source>
</evidence>
<dbReference type="GO" id="GO:0000155">
    <property type="term" value="F:phosphorelay sensor kinase activity"/>
    <property type="evidence" value="ECO:0007669"/>
    <property type="project" value="InterPro"/>
</dbReference>
<name>A0A7S8E6S6_9CHLR</name>
<dbReference type="PRINTS" id="PR00344">
    <property type="entry name" value="BCTRLSENSOR"/>
</dbReference>
<sequence>MTETPEKVRVLYMEDDAGIAYLLRRELEKNNYDVTIATNGADGMEEVQNNTYDILLVDHQMPYVTGIEVIRHLSNEEDMPPVIVLTGAGSEEIAVEAMRYGAEDYIVKDVDQRFLHLLPTLIQRVLHNREVQEAQKRAELALQVEQERSRLLATFIENASHEFRTPLTIIATKLDRLKRMFDDPQANKQFDGIQRQADNILMLVDNLITMAQLDRTMTLERELIDINKIVIQALSQFEEENHSNLTIELHLADEPLNLQANNYYLYLALTQLMNNAASFSREEGSQLRLCTGSDGNRVVARIQDTGIGMSKDDLSRIFERFYRINKAHTTRGFGLGLPIVQRIIQLHDGTIDVQSEIDKGTTVTISFAKA</sequence>
<feature type="modified residue" description="4-aspartylphosphate" evidence="6">
    <location>
        <position position="58"/>
    </location>
</feature>
<dbReference type="SMART" id="SM00448">
    <property type="entry name" value="REC"/>
    <property type="match status" value="1"/>
</dbReference>
<dbReference type="InterPro" id="IPR004358">
    <property type="entry name" value="Sig_transdc_His_kin-like_C"/>
</dbReference>
<dbReference type="Gene3D" id="3.30.565.10">
    <property type="entry name" value="Histidine kinase-like ATPase, C-terminal domain"/>
    <property type="match status" value="1"/>
</dbReference>
<dbReference type="InterPro" id="IPR003661">
    <property type="entry name" value="HisK_dim/P_dom"/>
</dbReference>
<evidence type="ECO:0000259" key="8">
    <source>
        <dbReference type="PROSITE" id="PS50110"/>
    </source>
</evidence>
<feature type="domain" description="Histidine kinase" evidence="7">
    <location>
        <begin position="158"/>
        <end position="370"/>
    </location>
</feature>
<dbReference type="SMART" id="SM00388">
    <property type="entry name" value="HisKA"/>
    <property type="match status" value="1"/>
</dbReference>
<dbReference type="PROSITE" id="PS50109">
    <property type="entry name" value="HIS_KIN"/>
    <property type="match status" value="1"/>
</dbReference>
<evidence type="ECO:0000313" key="9">
    <source>
        <dbReference type="EMBL" id="QPC81423.1"/>
    </source>
</evidence>
<dbReference type="Pfam" id="PF02518">
    <property type="entry name" value="HATPase_c"/>
    <property type="match status" value="1"/>
</dbReference>
<keyword evidence="4 9" id="KW-0418">Kinase</keyword>
<dbReference type="RefSeq" id="WP_195169496.1">
    <property type="nucleotide sequence ID" value="NZ_CP062983.1"/>
</dbReference>
<evidence type="ECO:0000256" key="1">
    <source>
        <dbReference type="ARBA" id="ARBA00000085"/>
    </source>
</evidence>
<keyword evidence="5" id="KW-0902">Two-component regulatory system</keyword>
<dbReference type="SMART" id="SM00387">
    <property type="entry name" value="HATPase_c"/>
    <property type="match status" value="1"/>
</dbReference>
<evidence type="ECO:0000256" key="6">
    <source>
        <dbReference type="PROSITE-ProRule" id="PRU00169"/>
    </source>
</evidence>
<dbReference type="Proteomes" id="UP000594468">
    <property type="component" value="Chromosome"/>
</dbReference>
<evidence type="ECO:0000256" key="5">
    <source>
        <dbReference type="ARBA" id="ARBA00023012"/>
    </source>
</evidence>